<gene>
    <name evidence="1" type="ORF">E1963_01290</name>
</gene>
<proteinExistence type="predicted"/>
<keyword evidence="2" id="KW-1185">Reference proteome</keyword>
<organism evidence="1 2">
    <name type="scientific">Extibacter muris</name>
    <dbReference type="NCBI Taxonomy" id="1796622"/>
    <lineage>
        <taxon>Bacteria</taxon>
        <taxon>Bacillati</taxon>
        <taxon>Bacillota</taxon>
        <taxon>Clostridia</taxon>
        <taxon>Lachnospirales</taxon>
        <taxon>Lachnospiraceae</taxon>
        <taxon>Extibacter</taxon>
    </lineage>
</organism>
<comment type="caution">
    <text evidence="1">The sequence shown here is derived from an EMBL/GenBank/DDBJ whole genome shotgun (WGS) entry which is preliminary data.</text>
</comment>
<reference evidence="1 2" key="1">
    <citation type="journal article" date="2016" name="Nat. Microbiol.">
        <title>The Mouse Intestinal Bacterial Collection (miBC) provides host-specific insight into cultured diversity and functional potential of the gut microbiota.</title>
        <authorList>
            <person name="Lagkouvardos I."/>
            <person name="Pukall R."/>
            <person name="Abt B."/>
            <person name="Foesel B.U."/>
            <person name="Meier-Kolthoff J.P."/>
            <person name="Kumar N."/>
            <person name="Bresciani A."/>
            <person name="Martinez I."/>
            <person name="Just S."/>
            <person name="Ziegler C."/>
            <person name="Brugiroux S."/>
            <person name="Garzetti D."/>
            <person name="Wenning M."/>
            <person name="Bui T.P."/>
            <person name="Wang J."/>
            <person name="Hugenholtz F."/>
            <person name="Plugge C.M."/>
            <person name="Peterson D.A."/>
            <person name="Hornef M.W."/>
            <person name="Baines J.F."/>
            <person name="Smidt H."/>
            <person name="Walter J."/>
            <person name="Kristiansen K."/>
            <person name="Nielsen H.B."/>
            <person name="Haller D."/>
            <person name="Overmann J."/>
            <person name="Stecher B."/>
            <person name="Clavel T."/>
        </authorList>
    </citation>
    <scope>NUCLEOTIDE SEQUENCE [LARGE SCALE GENOMIC DNA]</scope>
    <source>
        <strain evidence="1 2">DSM 28560</strain>
    </source>
</reference>
<accession>A0A4R4FL70</accession>
<evidence type="ECO:0000313" key="2">
    <source>
        <dbReference type="Proteomes" id="UP000295710"/>
    </source>
</evidence>
<dbReference type="AlphaFoldDB" id="A0A4R4FL70"/>
<dbReference type="RefSeq" id="WP_132274224.1">
    <property type="nucleotide sequence ID" value="NZ_JAOBST010000095.1"/>
</dbReference>
<dbReference type="EMBL" id="SMMX01000001">
    <property type="protein sequence ID" value="TDA23399.1"/>
    <property type="molecule type" value="Genomic_DNA"/>
</dbReference>
<sequence>MSQEKVDRYKQEKANRKKNIKKEKAANIARKCVVGLAALLLVGWVGYSAYGTYKSNKPKESVEIDYSALTDFSTNLSEAAGNTEE</sequence>
<name>A0A4R4FL70_9FIRM</name>
<protein>
    <submittedName>
        <fullName evidence="1">Uncharacterized protein</fullName>
    </submittedName>
</protein>
<evidence type="ECO:0000313" key="1">
    <source>
        <dbReference type="EMBL" id="TDA23399.1"/>
    </source>
</evidence>
<dbReference type="Proteomes" id="UP000295710">
    <property type="component" value="Unassembled WGS sequence"/>
</dbReference>